<dbReference type="RefSeq" id="WP_183458654.1">
    <property type="nucleotide sequence ID" value="NZ_JACHWZ010000006.1"/>
</dbReference>
<evidence type="ECO:0000313" key="3">
    <source>
        <dbReference type="Proteomes" id="UP000535937"/>
    </source>
</evidence>
<dbReference type="AlphaFoldDB" id="A0A7W4Z8I8"/>
<dbReference type="InterPro" id="IPR026555">
    <property type="entry name" value="NSL3/Tex30"/>
</dbReference>
<evidence type="ECO:0000259" key="1">
    <source>
        <dbReference type="Pfam" id="PF20408"/>
    </source>
</evidence>
<gene>
    <name evidence="2" type="ORF">FHS09_001673</name>
</gene>
<sequence length="216" mass="24064">MTEMLVDRPEGKAAARFLFAHGAGAPMDSEFMQAIAAGLCARGIEVLRFEFPYMAERRNGGGKRPPNKMEVLLDCYREQIRELATGRERLPLFIGGKSLGGRVASLLAAEEYQQGRIGGLVCLGYPFHPRGKPDKLRTEHLYSLDCPALFVQGTRDPLGNFDEVAAYRLPDSIRFEWLADGDHDFKSRRASGFTREQHWRAAATAAADFILRFPGS</sequence>
<accession>A0A7W4Z8I8</accession>
<dbReference type="PANTHER" id="PTHR13136">
    <property type="entry name" value="TESTIS DEVELOPMENT PROTEIN PRTD"/>
    <property type="match status" value="1"/>
</dbReference>
<dbReference type="EMBL" id="JACHWZ010000006">
    <property type="protein sequence ID" value="MBB3060853.1"/>
    <property type="molecule type" value="Genomic_DNA"/>
</dbReference>
<comment type="caution">
    <text evidence="2">The sequence shown here is derived from an EMBL/GenBank/DDBJ whole genome shotgun (WGS) entry which is preliminary data.</text>
</comment>
<dbReference type="Pfam" id="PF20408">
    <property type="entry name" value="Abhydrolase_11"/>
    <property type="match status" value="1"/>
</dbReference>
<dbReference type="SUPFAM" id="SSF53474">
    <property type="entry name" value="alpha/beta-Hydrolases"/>
    <property type="match status" value="1"/>
</dbReference>
<proteinExistence type="predicted"/>
<dbReference type="InterPro" id="IPR046879">
    <property type="entry name" value="KANL3/Tex30_Abhydrolase"/>
</dbReference>
<name>A0A7W4Z8I8_9GAMM</name>
<protein>
    <recommendedName>
        <fullName evidence="1">KANL3/Tex30 alpha/beta hydrolase-like domain-containing protein</fullName>
    </recommendedName>
</protein>
<feature type="domain" description="KANL3/Tex30 alpha/beta hydrolase-like" evidence="1">
    <location>
        <begin position="14"/>
        <end position="210"/>
    </location>
</feature>
<dbReference type="PANTHER" id="PTHR13136:SF11">
    <property type="entry name" value="TESTIS-EXPRESSED PROTEIN 30"/>
    <property type="match status" value="1"/>
</dbReference>
<reference evidence="2 3" key="1">
    <citation type="submission" date="2020-08" db="EMBL/GenBank/DDBJ databases">
        <title>Genomic Encyclopedia of Type Strains, Phase III (KMG-III): the genomes of soil and plant-associated and newly described type strains.</title>
        <authorList>
            <person name="Whitman W."/>
        </authorList>
    </citation>
    <scope>NUCLEOTIDE SEQUENCE [LARGE SCALE GENOMIC DNA]</scope>
    <source>
        <strain evidence="2 3">CECT 8799</strain>
    </source>
</reference>
<dbReference type="InterPro" id="IPR029058">
    <property type="entry name" value="AB_hydrolase_fold"/>
</dbReference>
<evidence type="ECO:0000313" key="2">
    <source>
        <dbReference type="EMBL" id="MBB3060853.1"/>
    </source>
</evidence>
<dbReference type="Gene3D" id="3.40.50.1820">
    <property type="entry name" value="alpha/beta hydrolase"/>
    <property type="match status" value="1"/>
</dbReference>
<keyword evidence="3" id="KW-1185">Reference proteome</keyword>
<organism evidence="2 3">
    <name type="scientific">Microbulbifer rhizosphaerae</name>
    <dbReference type="NCBI Taxonomy" id="1562603"/>
    <lineage>
        <taxon>Bacteria</taxon>
        <taxon>Pseudomonadati</taxon>
        <taxon>Pseudomonadota</taxon>
        <taxon>Gammaproteobacteria</taxon>
        <taxon>Cellvibrionales</taxon>
        <taxon>Microbulbiferaceae</taxon>
        <taxon>Microbulbifer</taxon>
    </lineage>
</organism>
<dbReference type="Proteomes" id="UP000535937">
    <property type="component" value="Unassembled WGS sequence"/>
</dbReference>